<reference evidence="4" key="2">
    <citation type="submission" date="2012-11" db="EMBL/GenBank/DDBJ databases">
        <authorList>
            <person name="Kuo A."/>
            <person name="Curtis B.A."/>
            <person name="Tanifuji G."/>
            <person name="Burki F."/>
            <person name="Gruber A."/>
            <person name="Irimia M."/>
            <person name="Maruyama S."/>
            <person name="Arias M.C."/>
            <person name="Ball S.G."/>
            <person name="Gile G.H."/>
            <person name="Hirakawa Y."/>
            <person name="Hopkins J.F."/>
            <person name="Rensing S.A."/>
            <person name="Schmutz J."/>
            <person name="Symeonidi A."/>
            <person name="Elias M."/>
            <person name="Eveleigh R.J."/>
            <person name="Herman E.K."/>
            <person name="Klute M.J."/>
            <person name="Nakayama T."/>
            <person name="Obornik M."/>
            <person name="Reyes-Prieto A."/>
            <person name="Armbrust E.V."/>
            <person name="Aves S.J."/>
            <person name="Beiko R.G."/>
            <person name="Coutinho P."/>
            <person name="Dacks J.B."/>
            <person name="Durnford D.G."/>
            <person name="Fast N.M."/>
            <person name="Green B.R."/>
            <person name="Grisdale C."/>
            <person name="Hempe F."/>
            <person name="Henrissat B."/>
            <person name="Hoppner M.P."/>
            <person name="Ishida K.-I."/>
            <person name="Kim E."/>
            <person name="Koreny L."/>
            <person name="Kroth P.G."/>
            <person name="Liu Y."/>
            <person name="Malik S.-B."/>
            <person name="Maier U.G."/>
            <person name="McRose D."/>
            <person name="Mock T."/>
            <person name="Neilson J.A."/>
            <person name="Onodera N.T."/>
            <person name="Poole A.M."/>
            <person name="Pritham E.J."/>
            <person name="Richards T.A."/>
            <person name="Rocap G."/>
            <person name="Roy S.W."/>
            <person name="Sarai C."/>
            <person name="Schaack S."/>
            <person name="Shirato S."/>
            <person name="Slamovits C.H."/>
            <person name="Spencer D.F."/>
            <person name="Suzuki S."/>
            <person name="Worden A.Z."/>
            <person name="Zauner S."/>
            <person name="Barry K."/>
            <person name="Bell C."/>
            <person name="Bharti A.K."/>
            <person name="Crow J.A."/>
            <person name="Grimwood J."/>
            <person name="Kramer R."/>
            <person name="Lindquist E."/>
            <person name="Lucas S."/>
            <person name="Salamov A."/>
            <person name="McFadden G.I."/>
            <person name="Lane C.E."/>
            <person name="Keeling P.J."/>
            <person name="Gray M.W."/>
            <person name="Grigoriev I.V."/>
            <person name="Archibald J.M."/>
        </authorList>
    </citation>
    <scope>NUCLEOTIDE SEQUENCE</scope>
    <source>
        <strain evidence="4">CCMP2712</strain>
    </source>
</reference>
<sequence>LQFMGVLFMRTLHPHGPIRSLWGSDYDSASPPVDLGKRFGVSRCRFEQWRKHIKFAPPYAYITDNAFNCIRPLIHAFNANRLQTIRPGSELILDESMGKWIPVAEDVDDGIPFLTKIARKPQGIGSEYKNIAECTYGIMLQLELQEG</sequence>
<dbReference type="InterPro" id="IPR029526">
    <property type="entry name" value="PGBD"/>
</dbReference>
<keyword evidence="4" id="KW-1185">Reference proteome</keyword>
<reference evidence="2 4" key="1">
    <citation type="journal article" date="2012" name="Nature">
        <title>Algal genomes reveal evolutionary mosaicism and the fate of nucleomorphs.</title>
        <authorList>
            <consortium name="DOE Joint Genome Institute"/>
            <person name="Curtis B.A."/>
            <person name="Tanifuji G."/>
            <person name="Burki F."/>
            <person name="Gruber A."/>
            <person name="Irimia M."/>
            <person name="Maruyama S."/>
            <person name="Arias M.C."/>
            <person name="Ball S.G."/>
            <person name="Gile G.H."/>
            <person name="Hirakawa Y."/>
            <person name="Hopkins J.F."/>
            <person name="Kuo A."/>
            <person name="Rensing S.A."/>
            <person name="Schmutz J."/>
            <person name="Symeonidi A."/>
            <person name="Elias M."/>
            <person name="Eveleigh R.J."/>
            <person name="Herman E.K."/>
            <person name="Klute M.J."/>
            <person name="Nakayama T."/>
            <person name="Obornik M."/>
            <person name="Reyes-Prieto A."/>
            <person name="Armbrust E.V."/>
            <person name="Aves S.J."/>
            <person name="Beiko R.G."/>
            <person name="Coutinho P."/>
            <person name="Dacks J.B."/>
            <person name="Durnford D.G."/>
            <person name="Fast N.M."/>
            <person name="Green B.R."/>
            <person name="Grisdale C.J."/>
            <person name="Hempel F."/>
            <person name="Henrissat B."/>
            <person name="Hoppner M.P."/>
            <person name="Ishida K."/>
            <person name="Kim E."/>
            <person name="Koreny L."/>
            <person name="Kroth P.G."/>
            <person name="Liu Y."/>
            <person name="Malik S.B."/>
            <person name="Maier U.G."/>
            <person name="McRose D."/>
            <person name="Mock T."/>
            <person name="Neilson J.A."/>
            <person name="Onodera N.T."/>
            <person name="Poole A.M."/>
            <person name="Pritham E.J."/>
            <person name="Richards T.A."/>
            <person name="Rocap G."/>
            <person name="Roy S.W."/>
            <person name="Sarai C."/>
            <person name="Schaack S."/>
            <person name="Shirato S."/>
            <person name="Slamovits C.H."/>
            <person name="Spencer D.F."/>
            <person name="Suzuki S."/>
            <person name="Worden A.Z."/>
            <person name="Zauner S."/>
            <person name="Barry K."/>
            <person name="Bell C."/>
            <person name="Bharti A.K."/>
            <person name="Crow J.A."/>
            <person name="Grimwood J."/>
            <person name="Kramer R."/>
            <person name="Lindquist E."/>
            <person name="Lucas S."/>
            <person name="Salamov A."/>
            <person name="McFadden G.I."/>
            <person name="Lane C.E."/>
            <person name="Keeling P.J."/>
            <person name="Gray M.W."/>
            <person name="Grigoriev I.V."/>
            <person name="Archibald J.M."/>
        </authorList>
    </citation>
    <scope>NUCLEOTIDE SEQUENCE</scope>
    <source>
        <strain evidence="2 4">CCMP2712</strain>
    </source>
</reference>
<evidence type="ECO:0000259" key="1">
    <source>
        <dbReference type="Pfam" id="PF13843"/>
    </source>
</evidence>
<feature type="domain" description="PiggyBac transposable element-derived protein" evidence="1">
    <location>
        <begin position="2"/>
        <end position="147"/>
    </location>
</feature>
<name>L1JKZ7_GUITC</name>
<dbReference type="GeneID" id="17305849"/>
<proteinExistence type="predicted"/>
<evidence type="ECO:0000313" key="2">
    <source>
        <dbReference type="EMBL" id="EKX49178.1"/>
    </source>
</evidence>
<organism evidence="2">
    <name type="scientific">Guillardia theta (strain CCMP2712)</name>
    <name type="common">Cryptophyte</name>
    <dbReference type="NCBI Taxonomy" id="905079"/>
    <lineage>
        <taxon>Eukaryota</taxon>
        <taxon>Cryptophyceae</taxon>
        <taxon>Pyrenomonadales</taxon>
        <taxon>Geminigeraceae</taxon>
        <taxon>Guillardia</taxon>
    </lineage>
</organism>
<reference evidence="3" key="3">
    <citation type="submission" date="2016-03" db="UniProtKB">
        <authorList>
            <consortium name="EnsemblProtists"/>
        </authorList>
    </citation>
    <scope>IDENTIFICATION</scope>
</reference>
<dbReference type="EMBL" id="JH992983">
    <property type="protein sequence ID" value="EKX49178.1"/>
    <property type="molecule type" value="Genomic_DNA"/>
</dbReference>
<dbReference type="OrthoDB" id="6932542at2759"/>
<dbReference type="Pfam" id="PF13843">
    <property type="entry name" value="DDE_Tnp_1_7"/>
    <property type="match status" value="1"/>
</dbReference>
<gene>
    <name evidence="2" type="ORF">GUITHDRAFT_48120</name>
</gene>
<dbReference type="Proteomes" id="UP000011087">
    <property type="component" value="Unassembled WGS sequence"/>
</dbReference>
<dbReference type="PaxDb" id="55529-EKX49178"/>
<feature type="non-terminal residue" evidence="2">
    <location>
        <position position="1"/>
    </location>
</feature>
<protein>
    <recommendedName>
        <fullName evidence="1">PiggyBac transposable element-derived protein domain-containing protein</fullName>
    </recommendedName>
</protein>
<feature type="non-terminal residue" evidence="2">
    <location>
        <position position="147"/>
    </location>
</feature>
<dbReference type="RefSeq" id="XP_005836158.1">
    <property type="nucleotide sequence ID" value="XM_005836101.1"/>
</dbReference>
<accession>L1JKZ7</accession>
<dbReference type="OMA" id="GERFCIS"/>
<evidence type="ECO:0000313" key="3">
    <source>
        <dbReference type="EnsemblProtists" id="EKX49178"/>
    </source>
</evidence>
<evidence type="ECO:0000313" key="4">
    <source>
        <dbReference type="Proteomes" id="UP000011087"/>
    </source>
</evidence>
<dbReference type="AlphaFoldDB" id="L1JKZ7"/>
<dbReference type="KEGG" id="gtt:GUITHDRAFT_48120"/>
<dbReference type="EnsemblProtists" id="EKX49178">
    <property type="protein sequence ID" value="EKX49178"/>
    <property type="gene ID" value="GUITHDRAFT_48120"/>
</dbReference>
<dbReference type="HOGENOM" id="CLU_1773003_0_0_1"/>